<dbReference type="PANTHER" id="PTHR23249:SF15">
    <property type="entry name" value="TRAFFICKING PROTEIN PARTICLE COMPLEX SUBUNIT 4"/>
    <property type="match status" value="1"/>
</dbReference>
<dbReference type="AlphaFoldDB" id="A0A4T0H2N0"/>
<dbReference type="EMBL" id="SPOF01000042">
    <property type="protein sequence ID" value="TIB09406.1"/>
    <property type="molecule type" value="Genomic_DNA"/>
</dbReference>
<dbReference type="EMBL" id="SPOI01000019">
    <property type="protein sequence ID" value="TIB40232.1"/>
    <property type="molecule type" value="Genomic_DNA"/>
</dbReference>
<gene>
    <name evidence="9" type="ORF">E3P86_00759</name>
    <name evidence="8" type="ORF">E3P90_03296</name>
</gene>
<dbReference type="Pfam" id="PF04099">
    <property type="entry name" value="Sybindin"/>
    <property type="match status" value="1"/>
</dbReference>
<dbReference type="GO" id="GO:0006888">
    <property type="term" value="P:endoplasmic reticulum to Golgi vesicle-mediated transport"/>
    <property type="evidence" value="ECO:0007669"/>
    <property type="project" value="UniProtKB-UniRule"/>
</dbReference>
<dbReference type="SMART" id="SM01399">
    <property type="entry name" value="Sybindin"/>
    <property type="match status" value="1"/>
</dbReference>
<proteinExistence type="inferred from homology"/>
<dbReference type="Gene3D" id="3.30.450.70">
    <property type="match status" value="1"/>
</dbReference>
<sequence>MTFPLVHSLWILNKAGGLVYSRSFSDQLPGLNSNEQLVLAGTLHGVHAICSRISPITTSKCSGVQVLESDSFDLTIFLTRTGTKFVLITTPGHPATQALLSRVYEVYADTVMKNPFHIPEMPIRNEILDRTLDGFLRTPDFMTH</sequence>
<keyword evidence="5 7" id="KW-0333">Golgi apparatus</keyword>
<evidence type="ECO:0000313" key="10">
    <source>
        <dbReference type="Proteomes" id="UP000306954"/>
    </source>
</evidence>
<keyword evidence="2 7" id="KW-0813">Transport</keyword>
<dbReference type="OrthoDB" id="246406at2759"/>
<dbReference type="GO" id="GO:0030008">
    <property type="term" value="C:TRAPP complex"/>
    <property type="evidence" value="ECO:0007669"/>
    <property type="project" value="UniProtKB-UniRule"/>
</dbReference>
<evidence type="ECO:0000256" key="1">
    <source>
        <dbReference type="ARBA" id="ARBA00004555"/>
    </source>
</evidence>
<protein>
    <recommendedName>
        <fullName evidence="7">Trafficking protein particle complex subunit</fullName>
    </recommendedName>
</protein>
<evidence type="ECO:0000256" key="4">
    <source>
        <dbReference type="ARBA" id="ARBA00022892"/>
    </source>
</evidence>
<dbReference type="SUPFAM" id="SSF64356">
    <property type="entry name" value="SNARE-like"/>
    <property type="match status" value="1"/>
</dbReference>
<dbReference type="InterPro" id="IPR011012">
    <property type="entry name" value="Longin-like_dom_sf"/>
</dbReference>
<dbReference type="OMA" id="MPIRTEG"/>
<keyword evidence="3 7" id="KW-0256">Endoplasmic reticulum</keyword>
<organism evidence="8 10">
    <name type="scientific">Wallemia ichthyophaga</name>
    <dbReference type="NCBI Taxonomy" id="245174"/>
    <lineage>
        <taxon>Eukaryota</taxon>
        <taxon>Fungi</taxon>
        <taxon>Dikarya</taxon>
        <taxon>Basidiomycota</taxon>
        <taxon>Wallemiomycotina</taxon>
        <taxon>Wallemiomycetes</taxon>
        <taxon>Wallemiales</taxon>
        <taxon>Wallemiaceae</taxon>
        <taxon>Wallemia</taxon>
    </lineage>
</organism>
<reference evidence="10 11" key="1">
    <citation type="submission" date="2019-03" db="EMBL/GenBank/DDBJ databases">
        <title>Sequencing 23 genomes of Wallemia ichthyophaga.</title>
        <authorList>
            <person name="Gostincar C."/>
        </authorList>
    </citation>
    <scope>NUCLEOTIDE SEQUENCE [LARGE SCALE GENOMIC DNA]</scope>
    <source>
        <strain evidence="9 11">EXF-6200</strain>
        <strain evidence="8 10">EXF-8621</strain>
    </source>
</reference>
<dbReference type="Proteomes" id="UP000306954">
    <property type="component" value="Unassembled WGS sequence"/>
</dbReference>
<comment type="subcellular location">
    <subcellularLocation>
        <location evidence="7">Endoplasmic reticulum</location>
    </subcellularLocation>
    <subcellularLocation>
        <location evidence="7">Golgi apparatus</location>
        <location evidence="7">cis-Golgi network</location>
    </subcellularLocation>
    <subcellularLocation>
        <location evidence="1">Golgi apparatus</location>
    </subcellularLocation>
</comment>
<evidence type="ECO:0000313" key="8">
    <source>
        <dbReference type="EMBL" id="TIB09406.1"/>
    </source>
</evidence>
<dbReference type="InterPro" id="IPR007233">
    <property type="entry name" value="TRAPPC"/>
</dbReference>
<accession>A0A4T0H2N0</accession>
<evidence type="ECO:0000256" key="5">
    <source>
        <dbReference type="ARBA" id="ARBA00023034"/>
    </source>
</evidence>
<comment type="caution">
    <text evidence="8">The sequence shown here is derived from an EMBL/GenBank/DDBJ whole genome shotgun (WGS) entry which is preliminary data.</text>
</comment>
<comment type="subunit">
    <text evidence="7">Part of the multisubunit transport protein particle (TRAPP) complex.</text>
</comment>
<dbReference type="Proteomes" id="UP000310689">
    <property type="component" value="Unassembled WGS sequence"/>
</dbReference>
<evidence type="ECO:0000256" key="2">
    <source>
        <dbReference type="ARBA" id="ARBA00022448"/>
    </source>
</evidence>
<comment type="similarity">
    <text evidence="6">Belongs to the TRAPP small subunits family. TRAPPC4 subfamily.</text>
</comment>
<evidence type="ECO:0000313" key="11">
    <source>
        <dbReference type="Proteomes" id="UP000310689"/>
    </source>
</evidence>
<name>A0A4T0H2N0_WALIC</name>
<dbReference type="PANTHER" id="PTHR23249">
    <property type="entry name" value="TRAFFICKING PROTEIN PARTICLE COMPLEX SUBUNIT"/>
    <property type="match status" value="1"/>
</dbReference>
<evidence type="ECO:0000256" key="6">
    <source>
        <dbReference type="ARBA" id="ARBA00038179"/>
    </source>
</evidence>
<evidence type="ECO:0000313" key="9">
    <source>
        <dbReference type="EMBL" id="TIB40232.1"/>
    </source>
</evidence>
<dbReference type="GO" id="GO:0005794">
    <property type="term" value="C:Golgi apparatus"/>
    <property type="evidence" value="ECO:0007669"/>
    <property type="project" value="UniProtKB-SubCell"/>
</dbReference>
<dbReference type="CDD" id="cd14856">
    <property type="entry name" value="TRAPPC4_synbindin"/>
    <property type="match status" value="1"/>
</dbReference>
<dbReference type="GO" id="GO:0005783">
    <property type="term" value="C:endoplasmic reticulum"/>
    <property type="evidence" value="ECO:0007669"/>
    <property type="project" value="UniProtKB-SubCell"/>
</dbReference>
<evidence type="ECO:0000256" key="7">
    <source>
        <dbReference type="RuleBase" id="RU366065"/>
    </source>
</evidence>
<evidence type="ECO:0000256" key="3">
    <source>
        <dbReference type="ARBA" id="ARBA00022824"/>
    </source>
</evidence>
<keyword evidence="4 7" id="KW-0931">ER-Golgi transport</keyword>